<feature type="transmembrane region" description="Helical" evidence="7">
    <location>
        <begin position="169"/>
        <end position="197"/>
    </location>
</feature>
<protein>
    <recommendedName>
        <fullName evidence="12">ABC transporter ATP-binding protein</fullName>
    </recommendedName>
</protein>
<organism evidence="10 11">
    <name type="scientific">Candidatus Giovannonibacteria bacterium RIFCSPLOWO2_01_FULL_44_16</name>
    <dbReference type="NCBI Taxonomy" id="1798348"/>
    <lineage>
        <taxon>Bacteria</taxon>
        <taxon>Candidatus Giovannoniibacteriota</taxon>
    </lineage>
</organism>
<evidence type="ECO:0000313" key="10">
    <source>
        <dbReference type="EMBL" id="OGF81747.1"/>
    </source>
</evidence>
<keyword evidence="4" id="KW-0067">ATP-binding</keyword>
<reference evidence="10 11" key="1">
    <citation type="journal article" date="2016" name="Nat. Commun.">
        <title>Thousands of microbial genomes shed light on interconnected biogeochemical processes in an aquifer system.</title>
        <authorList>
            <person name="Anantharaman K."/>
            <person name="Brown C.T."/>
            <person name="Hug L.A."/>
            <person name="Sharon I."/>
            <person name="Castelle C.J."/>
            <person name="Probst A.J."/>
            <person name="Thomas B.C."/>
            <person name="Singh A."/>
            <person name="Wilkins M.J."/>
            <person name="Karaoz U."/>
            <person name="Brodie E.L."/>
            <person name="Williams K.H."/>
            <person name="Hubbard S.S."/>
            <person name="Banfield J.F."/>
        </authorList>
    </citation>
    <scope>NUCLEOTIDE SEQUENCE [LARGE SCALE GENOMIC DNA]</scope>
</reference>
<evidence type="ECO:0000256" key="6">
    <source>
        <dbReference type="ARBA" id="ARBA00023136"/>
    </source>
</evidence>
<dbReference type="SUPFAM" id="SSF90123">
    <property type="entry name" value="ABC transporter transmembrane region"/>
    <property type="match status" value="1"/>
</dbReference>
<dbReference type="GO" id="GO:0005886">
    <property type="term" value="C:plasma membrane"/>
    <property type="evidence" value="ECO:0007669"/>
    <property type="project" value="UniProtKB-SubCell"/>
</dbReference>
<evidence type="ECO:0000256" key="4">
    <source>
        <dbReference type="ARBA" id="ARBA00022840"/>
    </source>
</evidence>
<dbReference type="Gene3D" id="1.20.1560.10">
    <property type="entry name" value="ABC transporter type 1, transmembrane domain"/>
    <property type="match status" value="1"/>
</dbReference>
<comment type="caution">
    <text evidence="10">The sequence shown here is derived from an EMBL/GenBank/DDBJ whole genome shotgun (WGS) entry which is preliminary data.</text>
</comment>
<evidence type="ECO:0000256" key="5">
    <source>
        <dbReference type="ARBA" id="ARBA00022989"/>
    </source>
</evidence>
<evidence type="ECO:0000256" key="1">
    <source>
        <dbReference type="ARBA" id="ARBA00004651"/>
    </source>
</evidence>
<evidence type="ECO:0000259" key="8">
    <source>
        <dbReference type="PROSITE" id="PS50893"/>
    </source>
</evidence>
<feature type="transmembrane region" description="Helical" evidence="7">
    <location>
        <begin position="20"/>
        <end position="46"/>
    </location>
</feature>
<evidence type="ECO:0008006" key="12">
    <source>
        <dbReference type="Google" id="ProtNLM"/>
    </source>
</evidence>
<dbReference type="InterPro" id="IPR003593">
    <property type="entry name" value="AAA+_ATPase"/>
</dbReference>
<dbReference type="PANTHER" id="PTHR43394:SF1">
    <property type="entry name" value="ATP-BINDING CASSETTE SUB-FAMILY B MEMBER 10, MITOCHONDRIAL"/>
    <property type="match status" value="1"/>
</dbReference>
<dbReference type="Pfam" id="PF00664">
    <property type="entry name" value="ABC_membrane"/>
    <property type="match status" value="1"/>
</dbReference>
<dbReference type="PROSITE" id="PS50893">
    <property type="entry name" value="ABC_TRANSPORTER_2"/>
    <property type="match status" value="1"/>
</dbReference>
<keyword evidence="2 7" id="KW-0812">Transmembrane</keyword>
<dbReference type="FunFam" id="3.40.50.300:FF:000218">
    <property type="entry name" value="Multidrug ABC transporter ATP-binding protein"/>
    <property type="match status" value="1"/>
</dbReference>
<sequence>MSIERVKKFFYLFRRMYGKYSLQVFLLIGLSVFNGLIGSLGISTLIPLFSYVSDGRINGDDPISRGFSAVFRYVNLAPSLKVLLITVICLFLLKAAVLAIFSYVKTLIAISYELQMRRKLYSKALGTKWSYLSSQKLGYLNDVIIYDVGSLSALLKQFATFSLNLSSFVIYTVTALSISPFVASATMGFGLLSVLLLKPFMGKLLTVGQEGNLTKKEIAHQINENILGAKTIKIMGVERVLAESTGKLFDKLRDLAFRFRKMRIIIDDPVEPLSMIFITVLFAISFLRPGFELAAFLVTIYLIKNILDYVDKMRDFALSANGMIPNIQRVIQLQNELEEYPEEDKGSSEFKFDSELSMKNIRFMYNKNNGYVLDGVSLSIKRGEMAGIIGVSGSGKTTLADLLMRLFLPSSGEILLDGKNIQNIKLDFWRKNIGYVAQDIFLKNDTIENNIRFYDPDISEADIHEAAKMAQCLDFISELPKGLKHKVGERGVLLSGGQRQRIALARAIARHPEILILDEATSSIDNQSEILIKKAIESIKGKMTIIIIAHRLSTIMDADKLFYLEKGRVIEEGNPRELLSNPNSHFSKIHNVKA</sequence>
<dbReference type="PANTHER" id="PTHR43394">
    <property type="entry name" value="ATP-DEPENDENT PERMEASE MDL1, MITOCHONDRIAL"/>
    <property type="match status" value="1"/>
</dbReference>
<dbReference type="Proteomes" id="UP000178046">
    <property type="component" value="Unassembled WGS sequence"/>
</dbReference>
<dbReference type="InterPro" id="IPR011527">
    <property type="entry name" value="ABC1_TM_dom"/>
</dbReference>
<dbReference type="EMBL" id="MFIA01000036">
    <property type="protein sequence ID" value="OGF81747.1"/>
    <property type="molecule type" value="Genomic_DNA"/>
</dbReference>
<dbReference type="Pfam" id="PF00005">
    <property type="entry name" value="ABC_tran"/>
    <property type="match status" value="1"/>
</dbReference>
<keyword evidence="6 7" id="KW-0472">Membrane</keyword>
<evidence type="ECO:0000259" key="9">
    <source>
        <dbReference type="PROSITE" id="PS50929"/>
    </source>
</evidence>
<dbReference type="GO" id="GO:0005524">
    <property type="term" value="F:ATP binding"/>
    <property type="evidence" value="ECO:0007669"/>
    <property type="project" value="UniProtKB-KW"/>
</dbReference>
<accession>A0A1F5X1G6</accession>
<evidence type="ECO:0000256" key="3">
    <source>
        <dbReference type="ARBA" id="ARBA00022741"/>
    </source>
</evidence>
<dbReference type="InterPro" id="IPR036640">
    <property type="entry name" value="ABC1_TM_sf"/>
</dbReference>
<dbReference type="GO" id="GO:0015421">
    <property type="term" value="F:ABC-type oligopeptide transporter activity"/>
    <property type="evidence" value="ECO:0007669"/>
    <property type="project" value="TreeGrafter"/>
</dbReference>
<gene>
    <name evidence="10" type="ORF">A2924_00885</name>
</gene>
<dbReference type="InterPro" id="IPR039421">
    <property type="entry name" value="Type_1_exporter"/>
</dbReference>
<dbReference type="InterPro" id="IPR017871">
    <property type="entry name" value="ABC_transporter-like_CS"/>
</dbReference>
<keyword evidence="5 7" id="KW-1133">Transmembrane helix</keyword>
<dbReference type="GO" id="GO:0016887">
    <property type="term" value="F:ATP hydrolysis activity"/>
    <property type="evidence" value="ECO:0007669"/>
    <property type="project" value="InterPro"/>
</dbReference>
<evidence type="ECO:0000313" key="11">
    <source>
        <dbReference type="Proteomes" id="UP000178046"/>
    </source>
</evidence>
<dbReference type="Gene3D" id="3.40.50.300">
    <property type="entry name" value="P-loop containing nucleotide triphosphate hydrolases"/>
    <property type="match status" value="1"/>
</dbReference>
<dbReference type="InterPro" id="IPR003439">
    <property type="entry name" value="ABC_transporter-like_ATP-bd"/>
</dbReference>
<evidence type="ECO:0000256" key="7">
    <source>
        <dbReference type="SAM" id="Phobius"/>
    </source>
</evidence>
<evidence type="ECO:0000256" key="2">
    <source>
        <dbReference type="ARBA" id="ARBA00022692"/>
    </source>
</evidence>
<feature type="domain" description="ABC transporter" evidence="8">
    <location>
        <begin position="356"/>
        <end position="591"/>
    </location>
</feature>
<dbReference type="AlphaFoldDB" id="A0A1F5X1G6"/>
<name>A0A1F5X1G6_9BACT</name>
<comment type="subcellular location">
    <subcellularLocation>
        <location evidence="1">Cell membrane</location>
        <topology evidence="1">Multi-pass membrane protein</topology>
    </subcellularLocation>
</comment>
<feature type="domain" description="ABC transmembrane type-1" evidence="9">
    <location>
        <begin position="25"/>
        <end position="284"/>
    </location>
</feature>
<dbReference type="PROSITE" id="PS50929">
    <property type="entry name" value="ABC_TM1F"/>
    <property type="match status" value="1"/>
</dbReference>
<proteinExistence type="predicted"/>
<dbReference type="SUPFAM" id="SSF52540">
    <property type="entry name" value="P-loop containing nucleoside triphosphate hydrolases"/>
    <property type="match status" value="1"/>
</dbReference>
<keyword evidence="3" id="KW-0547">Nucleotide-binding</keyword>
<feature type="transmembrane region" description="Helical" evidence="7">
    <location>
        <begin position="82"/>
        <end position="110"/>
    </location>
</feature>
<dbReference type="InterPro" id="IPR027417">
    <property type="entry name" value="P-loop_NTPase"/>
</dbReference>
<dbReference type="PROSITE" id="PS00211">
    <property type="entry name" value="ABC_TRANSPORTER_1"/>
    <property type="match status" value="1"/>
</dbReference>
<dbReference type="SMART" id="SM00382">
    <property type="entry name" value="AAA"/>
    <property type="match status" value="1"/>
</dbReference>